<evidence type="ECO:0000259" key="7">
    <source>
        <dbReference type="SMART" id="SM00737"/>
    </source>
</evidence>
<dbReference type="PANTHER" id="PTHR11306">
    <property type="entry name" value="NIEMANN PICK TYPE C2 PROTEIN NPC2-RELATED"/>
    <property type="match status" value="1"/>
</dbReference>
<sequence length="149" mass="15871">VIAVMHPSFLLLAALLGVASPTFVQDCGSTAEVEEVRITDCDIPPCILERGKDIIVDIDFINAKASTTLTTKVFGTISGVDIPWTGVVPDACTTLVAGDCPLEVDENVSYSAVAPVLNNYPTVSVIVRWELEDDDGETTVCFMVPAQLV</sequence>
<dbReference type="InterPro" id="IPR039670">
    <property type="entry name" value="NPC2-like"/>
</dbReference>
<feature type="chain" id="PRO_5043889419" description="MD-2-related lipid-recognition domain-containing protein" evidence="6">
    <location>
        <begin position="22"/>
        <end position="149"/>
    </location>
</feature>
<dbReference type="SUPFAM" id="SSF81296">
    <property type="entry name" value="E set domains"/>
    <property type="match status" value="1"/>
</dbReference>
<dbReference type="FunFam" id="2.60.40.770:FF:000001">
    <property type="entry name" value="NPC intracellular cholesterol transporter 2"/>
    <property type="match status" value="1"/>
</dbReference>
<dbReference type="InterPro" id="IPR014756">
    <property type="entry name" value="Ig_E-set"/>
</dbReference>
<evidence type="ECO:0000256" key="1">
    <source>
        <dbReference type="ARBA" id="ARBA00004613"/>
    </source>
</evidence>
<keyword evidence="4 6" id="KW-0732">Signal</keyword>
<organism evidence="8 9">
    <name type="scientific">Cherax quadricarinatus</name>
    <name type="common">Australian red claw crayfish</name>
    <dbReference type="NCBI Taxonomy" id="27406"/>
    <lineage>
        <taxon>Eukaryota</taxon>
        <taxon>Metazoa</taxon>
        <taxon>Ecdysozoa</taxon>
        <taxon>Arthropoda</taxon>
        <taxon>Crustacea</taxon>
        <taxon>Multicrustacea</taxon>
        <taxon>Malacostraca</taxon>
        <taxon>Eumalacostraca</taxon>
        <taxon>Eucarida</taxon>
        <taxon>Decapoda</taxon>
        <taxon>Pleocyemata</taxon>
        <taxon>Astacidea</taxon>
        <taxon>Parastacoidea</taxon>
        <taxon>Parastacidae</taxon>
        <taxon>Cherax</taxon>
    </lineage>
</organism>
<dbReference type="InterPro" id="IPR033916">
    <property type="entry name" value="ML_Npc2-like"/>
</dbReference>
<dbReference type="SMART" id="SM00737">
    <property type="entry name" value="ML"/>
    <property type="match status" value="1"/>
</dbReference>
<reference evidence="8 9" key="1">
    <citation type="journal article" date="2024" name="BMC Genomics">
        <title>Genome assembly of redclaw crayfish (Cherax quadricarinatus) provides insights into its immune adaptation and hypoxia tolerance.</title>
        <authorList>
            <person name="Liu Z."/>
            <person name="Zheng J."/>
            <person name="Li H."/>
            <person name="Fang K."/>
            <person name="Wang S."/>
            <person name="He J."/>
            <person name="Zhou D."/>
            <person name="Weng S."/>
            <person name="Chi M."/>
            <person name="Gu Z."/>
            <person name="He J."/>
            <person name="Li F."/>
            <person name="Wang M."/>
        </authorList>
    </citation>
    <scope>NUCLEOTIDE SEQUENCE [LARGE SCALE GENOMIC DNA]</scope>
    <source>
        <strain evidence="8">ZL_2023a</strain>
    </source>
</reference>
<dbReference type="GO" id="GO:0032934">
    <property type="term" value="F:sterol binding"/>
    <property type="evidence" value="ECO:0007669"/>
    <property type="project" value="InterPro"/>
</dbReference>
<dbReference type="GO" id="GO:0005576">
    <property type="term" value="C:extracellular region"/>
    <property type="evidence" value="ECO:0007669"/>
    <property type="project" value="UniProtKB-SubCell"/>
</dbReference>
<evidence type="ECO:0000313" key="8">
    <source>
        <dbReference type="EMBL" id="KAK8746872.1"/>
    </source>
</evidence>
<comment type="subcellular location">
    <subcellularLocation>
        <location evidence="1">Secreted</location>
    </subcellularLocation>
</comment>
<evidence type="ECO:0000256" key="6">
    <source>
        <dbReference type="SAM" id="SignalP"/>
    </source>
</evidence>
<dbReference type="GO" id="GO:0032367">
    <property type="term" value="P:intracellular cholesterol transport"/>
    <property type="evidence" value="ECO:0007669"/>
    <property type="project" value="InterPro"/>
</dbReference>
<dbReference type="InterPro" id="IPR003172">
    <property type="entry name" value="ML_dom"/>
</dbReference>
<dbReference type="EMBL" id="JARKIK010000016">
    <property type="protein sequence ID" value="KAK8746872.1"/>
    <property type="molecule type" value="Genomic_DNA"/>
</dbReference>
<keyword evidence="9" id="KW-1185">Reference proteome</keyword>
<keyword evidence="5" id="KW-1015">Disulfide bond</keyword>
<gene>
    <name evidence="8" type="ORF">OTU49_016871</name>
</gene>
<evidence type="ECO:0000256" key="5">
    <source>
        <dbReference type="ARBA" id="ARBA00023157"/>
    </source>
</evidence>
<keyword evidence="3" id="KW-0964">Secreted</keyword>
<evidence type="ECO:0000256" key="4">
    <source>
        <dbReference type="ARBA" id="ARBA00022729"/>
    </source>
</evidence>
<evidence type="ECO:0000256" key="3">
    <source>
        <dbReference type="ARBA" id="ARBA00022525"/>
    </source>
</evidence>
<feature type="domain" description="MD-2-related lipid-recognition" evidence="7">
    <location>
        <begin position="24"/>
        <end position="146"/>
    </location>
</feature>
<dbReference type="CDD" id="cd00916">
    <property type="entry name" value="Npc2_like"/>
    <property type="match status" value="1"/>
</dbReference>
<accession>A0AAW0XST0</accession>
<comment type="caution">
    <text evidence="8">The sequence shown here is derived from an EMBL/GenBank/DDBJ whole genome shotgun (WGS) entry which is preliminary data.</text>
</comment>
<feature type="non-terminal residue" evidence="8">
    <location>
        <position position="1"/>
    </location>
</feature>
<dbReference type="Pfam" id="PF02221">
    <property type="entry name" value="E1_DerP2_DerF2"/>
    <property type="match status" value="1"/>
</dbReference>
<comment type="similarity">
    <text evidence="2">Belongs to the NPC2 family.</text>
</comment>
<protein>
    <recommendedName>
        <fullName evidence="7">MD-2-related lipid-recognition domain-containing protein</fullName>
    </recommendedName>
</protein>
<feature type="signal peptide" evidence="6">
    <location>
        <begin position="1"/>
        <end position="21"/>
    </location>
</feature>
<dbReference type="Proteomes" id="UP001445076">
    <property type="component" value="Unassembled WGS sequence"/>
</dbReference>
<evidence type="ECO:0000313" key="9">
    <source>
        <dbReference type="Proteomes" id="UP001445076"/>
    </source>
</evidence>
<dbReference type="PANTHER" id="PTHR11306:SF36">
    <property type="entry name" value="NIEMANN-PICK TYPE C-2C-RELATED"/>
    <property type="match status" value="1"/>
</dbReference>
<evidence type="ECO:0000256" key="2">
    <source>
        <dbReference type="ARBA" id="ARBA00006370"/>
    </source>
</evidence>
<dbReference type="Gene3D" id="2.60.40.770">
    <property type="match status" value="1"/>
</dbReference>
<proteinExistence type="inferred from homology"/>
<dbReference type="AlphaFoldDB" id="A0AAW0XST0"/>
<name>A0AAW0XST0_CHEQU</name>